<sequence>MKNLLLICCCLTLCIATSCFTDDETPGPVDSFMEVTIDGETVRFDQMLLTEVTTADETLTYRRITASIRDDGSKKINIHLNENGTGETTIFYIGYVLNGTLFSSEDDGATFNATVLENETATIIGTFNATLLNEGLEETENAILANGAFEMYN</sequence>
<evidence type="ECO:0000313" key="3">
    <source>
        <dbReference type="Proteomes" id="UP000077013"/>
    </source>
</evidence>
<proteinExistence type="predicted"/>
<gene>
    <name evidence="2" type="ORF">ULVI_01705</name>
</gene>
<dbReference type="Proteomes" id="UP000077013">
    <property type="component" value="Unassembled WGS sequence"/>
</dbReference>
<feature type="signal peptide" evidence="1">
    <location>
        <begin position="1"/>
        <end position="21"/>
    </location>
</feature>
<comment type="caution">
    <text evidence="2">The sequence shown here is derived from an EMBL/GenBank/DDBJ whole genome shotgun (WGS) entry which is preliminary data.</text>
</comment>
<protein>
    <recommendedName>
        <fullName evidence="4">Lipocalin-like domain-containing protein</fullName>
    </recommendedName>
</protein>
<evidence type="ECO:0000256" key="1">
    <source>
        <dbReference type="SAM" id="SignalP"/>
    </source>
</evidence>
<dbReference type="STRING" id="1763537.ULVI_01705"/>
<dbReference type="RefSeq" id="WP_068588951.1">
    <property type="nucleotide sequence ID" value="NZ_LRXL01000012.1"/>
</dbReference>
<dbReference type="PROSITE" id="PS51257">
    <property type="entry name" value="PROKAR_LIPOPROTEIN"/>
    <property type="match status" value="1"/>
</dbReference>
<evidence type="ECO:0000313" key="2">
    <source>
        <dbReference type="EMBL" id="OAB81561.1"/>
    </source>
</evidence>
<dbReference type="EMBL" id="LRXL01000012">
    <property type="protein sequence ID" value="OAB81561.1"/>
    <property type="molecule type" value="Genomic_DNA"/>
</dbReference>
<organism evidence="2 3">
    <name type="scientific">Cochleicola gelatinilyticus</name>
    <dbReference type="NCBI Taxonomy" id="1763537"/>
    <lineage>
        <taxon>Bacteria</taxon>
        <taxon>Pseudomonadati</taxon>
        <taxon>Bacteroidota</taxon>
        <taxon>Flavobacteriia</taxon>
        <taxon>Flavobacteriales</taxon>
        <taxon>Flavobacteriaceae</taxon>
        <taxon>Cochleicola</taxon>
    </lineage>
</organism>
<keyword evidence="1" id="KW-0732">Signal</keyword>
<reference evidence="2 3" key="1">
    <citation type="submission" date="2016-02" db="EMBL/GenBank/DDBJ databases">
        <title>Ulvibacter sp. LPB0005, isolated from Thais luteostoma.</title>
        <authorList>
            <person name="Shin S.-K."/>
            <person name="Yi H."/>
        </authorList>
    </citation>
    <scope>NUCLEOTIDE SEQUENCE [LARGE SCALE GENOMIC DNA]</scope>
    <source>
        <strain evidence="2 3">LPB0005</strain>
    </source>
</reference>
<name>A0A167KAE4_9FLAO</name>
<accession>A0A167KAE4</accession>
<evidence type="ECO:0008006" key="4">
    <source>
        <dbReference type="Google" id="ProtNLM"/>
    </source>
</evidence>
<dbReference type="AlphaFoldDB" id="A0A167KAE4"/>
<feature type="chain" id="PRO_5007889271" description="Lipocalin-like domain-containing protein" evidence="1">
    <location>
        <begin position="22"/>
        <end position="153"/>
    </location>
</feature>
<keyword evidence="3" id="KW-1185">Reference proteome</keyword>